<organism evidence="1 2">
    <name type="scientific">Dysgonomonas hofstadii</name>
    <dbReference type="NCBI Taxonomy" id="637886"/>
    <lineage>
        <taxon>Bacteria</taxon>
        <taxon>Pseudomonadati</taxon>
        <taxon>Bacteroidota</taxon>
        <taxon>Bacteroidia</taxon>
        <taxon>Bacteroidales</taxon>
        <taxon>Dysgonomonadaceae</taxon>
        <taxon>Dysgonomonas</taxon>
    </lineage>
</organism>
<reference evidence="1 2" key="1">
    <citation type="submission" date="2020-08" db="EMBL/GenBank/DDBJ databases">
        <title>Genomic Encyclopedia of Type Strains, Phase IV (KMG-IV): sequencing the most valuable type-strain genomes for metagenomic binning, comparative biology and taxonomic classification.</title>
        <authorList>
            <person name="Goeker M."/>
        </authorList>
    </citation>
    <scope>NUCLEOTIDE SEQUENCE [LARGE SCALE GENOMIC DNA]</scope>
    <source>
        <strain evidence="1 2">DSM 104969</strain>
    </source>
</reference>
<proteinExistence type="predicted"/>
<dbReference type="RefSeq" id="WP_183309117.1">
    <property type="nucleotide sequence ID" value="NZ_JACIEP010000030.1"/>
</dbReference>
<protein>
    <submittedName>
        <fullName evidence="1">Uncharacterized protein</fullName>
    </submittedName>
</protein>
<keyword evidence="2" id="KW-1185">Reference proteome</keyword>
<dbReference type="Proteomes" id="UP000555103">
    <property type="component" value="Unassembled WGS sequence"/>
</dbReference>
<gene>
    <name evidence="1" type="ORF">GGR21_004267</name>
</gene>
<sequence>MEIEDIHKQELQYILSNVLDIGQRELSKVKLLFTKAYSFKEIEKIKSILDNKLYFLLRLFSSDEFEYFDEFTGEYLFIDKMSLYYFTMDNKKYYLLFSIVLDKDNNALKKEKVEIFREK</sequence>
<dbReference type="AlphaFoldDB" id="A0A840D1W5"/>
<name>A0A840D1W5_9BACT</name>
<dbReference type="EMBL" id="JACIEP010000030">
    <property type="protein sequence ID" value="MBB4038333.1"/>
    <property type="molecule type" value="Genomic_DNA"/>
</dbReference>
<evidence type="ECO:0000313" key="2">
    <source>
        <dbReference type="Proteomes" id="UP000555103"/>
    </source>
</evidence>
<accession>A0A840D1W5</accession>
<comment type="caution">
    <text evidence="1">The sequence shown here is derived from an EMBL/GenBank/DDBJ whole genome shotgun (WGS) entry which is preliminary data.</text>
</comment>
<evidence type="ECO:0000313" key="1">
    <source>
        <dbReference type="EMBL" id="MBB4038333.1"/>
    </source>
</evidence>